<dbReference type="Proteomes" id="UP001163046">
    <property type="component" value="Unassembled WGS sequence"/>
</dbReference>
<evidence type="ECO:0000313" key="2">
    <source>
        <dbReference type="Proteomes" id="UP001163046"/>
    </source>
</evidence>
<reference evidence="1" key="1">
    <citation type="submission" date="2023-01" db="EMBL/GenBank/DDBJ databases">
        <title>Genome assembly of the deep-sea coral Lophelia pertusa.</title>
        <authorList>
            <person name="Herrera S."/>
            <person name="Cordes E."/>
        </authorList>
    </citation>
    <scope>NUCLEOTIDE SEQUENCE</scope>
    <source>
        <strain evidence="1">USNM1676648</strain>
        <tissue evidence="1">Polyp</tissue>
    </source>
</reference>
<protein>
    <submittedName>
        <fullName evidence="1">Threonine synthase-like 1</fullName>
    </submittedName>
</protein>
<name>A0A9W9ZDU3_9CNID</name>
<dbReference type="AlphaFoldDB" id="A0A9W9ZDU3"/>
<dbReference type="Gene3D" id="3.40.50.1100">
    <property type="match status" value="1"/>
</dbReference>
<dbReference type="Pfam" id="PF24857">
    <property type="entry name" value="THR4_C"/>
    <property type="match status" value="1"/>
</dbReference>
<proteinExistence type="predicted"/>
<dbReference type="PANTHER" id="PTHR43515">
    <property type="entry name" value="THREONINE SYNTHASE-LIKE 1"/>
    <property type="match status" value="1"/>
</dbReference>
<comment type="caution">
    <text evidence="1">The sequence shown here is derived from an EMBL/GenBank/DDBJ whole genome shotgun (WGS) entry which is preliminary data.</text>
</comment>
<dbReference type="EMBL" id="MU826358">
    <property type="protein sequence ID" value="KAJ7379450.1"/>
    <property type="molecule type" value="Genomic_DNA"/>
</dbReference>
<gene>
    <name evidence="1" type="primary">THNSL1_1</name>
    <name evidence="1" type="ORF">OS493_016692</name>
</gene>
<evidence type="ECO:0000313" key="1">
    <source>
        <dbReference type="EMBL" id="KAJ7379450.1"/>
    </source>
</evidence>
<dbReference type="GO" id="GO:0005737">
    <property type="term" value="C:cytoplasm"/>
    <property type="evidence" value="ECO:0007669"/>
    <property type="project" value="TreeGrafter"/>
</dbReference>
<dbReference type="OrthoDB" id="5203861at2759"/>
<dbReference type="SUPFAM" id="SSF53686">
    <property type="entry name" value="Tryptophan synthase beta subunit-like PLP-dependent enzymes"/>
    <property type="match status" value="1"/>
</dbReference>
<sequence>MFKADWTTEDRCLNTIRSTFGQTGYVLDTHTAVAKDVAGRFVDANRPMIISATAHYSKFARDVLKGLRHVPIASDPVELLASLRRLHARPTAHDNLESAVRRPHVQKAICNADVSTVMDEIYCFLRR</sequence>
<dbReference type="InterPro" id="IPR036052">
    <property type="entry name" value="TrpB-like_PALP_sf"/>
</dbReference>
<accession>A0A9W9ZDU3</accession>
<dbReference type="PANTHER" id="PTHR43515:SF1">
    <property type="entry name" value="THREONINE SYNTHASE-LIKE 1"/>
    <property type="match status" value="1"/>
</dbReference>
<keyword evidence="2" id="KW-1185">Reference proteome</keyword>
<organism evidence="1 2">
    <name type="scientific">Desmophyllum pertusum</name>
    <dbReference type="NCBI Taxonomy" id="174260"/>
    <lineage>
        <taxon>Eukaryota</taxon>
        <taxon>Metazoa</taxon>
        <taxon>Cnidaria</taxon>
        <taxon>Anthozoa</taxon>
        <taxon>Hexacorallia</taxon>
        <taxon>Scleractinia</taxon>
        <taxon>Caryophylliina</taxon>
        <taxon>Caryophylliidae</taxon>
        <taxon>Desmophyllum</taxon>
    </lineage>
</organism>